<name>A6G063_9BACT</name>
<dbReference type="RefSeq" id="WP_006970112.1">
    <property type="nucleotide sequence ID" value="NZ_ABCS01000008.1"/>
</dbReference>
<feature type="compositionally biased region" description="Low complexity" evidence="1">
    <location>
        <begin position="35"/>
        <end position="66"/>
    </location>
</feature>
<keyword evidence="2" id="KW-0732">Signal</keyword>
<evidence type="ECO:0000313" key="5">
    <source>
        <dbReference type="Proteomes" id="UP000005801"/>
    </source>
</evidence>
<accession>A6G063</accession>
<evidence type="ECO:0000256" key="1">
    <source>
        <dbReference type="SAM" id="MobiDB-lite"/>
    </source>
</evidence>
<feature type="domain" description="DUF7790" evidence="3">
    <location>
        <begin position="121"/>
        <end position="398"/>
    </location>
</feature>
<comment type="caution">
    <text evidence="4">The sequence shown here is derived from an EMBL/GenBank/DDBJ whole genome shotgun (WGS) entry which is preliminary data.</text>
</comment>
<organism evidence="4 5">
    <name type="scientific">Plesiocystis pacifica SIR-1</name>
    <dbReference type="NCBI Taxonomy" id="391625"/>
    <lineage>
        <taxon>Bacteria</taxon>
        <taxon>Pseudomonadati</taxon>
        <taxon>Myxococcota</taxon>
        <taxon>Polyangia</taxon>
        <taxon>Nannocystales</taxon>
        <taxon>Nannocystaceae</taxon>
        <taxon>Plesiocystis</taxon>
    </lineage>
</organism>
<evidence type="ECO:0000256" key="2">
    <source>
        <dbReference type="SAM" id="SignalP"/>
    </source>
</evidence>
<feature type="region of interest" description="Disordered" evidence="1">
    <location>
        <begin position="35"/>
        <end position="86"/>
    </location>
</feature>
<dbReference type="CDD" id="cd21179">
    <property type="entry name" value="LIC_1098-like"/>
    <property type="match status" value="1"/>
</dbReference>
<dbReference type="Proteomes" id="UP000005801">
    <property type="component" value="Unassembled WGS sequence"/>
</dbReference>
<dbReference type="eggNOG" id="COG1262">
    <property type="taxonomic scope" value="Bacteria"/>
</dbReference>
<evidence type="ECO:0000313" key="4">
    <source>
        <dbReference type="EMBL" id="EDM80760.1"/>
    </source>
</evidence>
<reference evidence="4 5" key="1">
    <citation type="submission" date="2007-06" db="EMBL/GenBank/DDBJ databases">
        <authorList>
            <person name="Shimkets L."/>
            <person name="Ferriera S."/>
            <person name="Johnson J."/>
            <person name="Kravitz S."/>
            <person name="Beeson K."/>
            <person name="Sutton G."/>
            <person name="Rogers Y.-H."/>
            <person name="Friedman R."/>
            <person name="Frazier M."/>
            <person name="Venter J.C."/>
        </authorList>
    </citation>
    <scope>NUCLEOTIDE SEQUENCE [LARGE SCALE GENOMIC DNA]</scope>
    <source>
        <strain evidence="4 5">SIR-1</strain>
    </source>
</reference>
<protein>
    <submittedName>
        <fullName evidence="4">Putative lipoprotein</fullName>
    </submittedName>
</protein>
<dbReference type="Pfam" id="PF25046">
    <property type="entry name" value="DUF7790"/>
    <property type="match status" value="1"/>
</dbReference>
<gene>
    <name evidence="4" type="ORF">PPSIR1_12793</name>
</gene>
<dbReference type="AlphaFoldDB" id="A6G063"/>
<sequence length="417" mass="45836">MSFARLTLSASAASVLALSLGVGLGMGLHACGGAPPDSPAAAQPPADQNAANAADPNAGAAEAGAAEGEEEEELVVEDDDESDEGVDTELEVDLYAPLTDEQKAVFLAGETEEWISTEEHYIKTNERRHDVWFPYIADKGGAYVGVAADQNYTLIAVAKSEYVFLMDLDWRVAELHRAYEVLIEASEDPQTLHQRWHKDNKDESYALIENALKDELSPEHLRKTMMSWTSARETVYRHLKNVIARDEGGVNTSWLSNPEYYAHIRELYLADRVRFLVGNLTGPTTVQTIAKVSGELGVPVKLLYLSNAEEYYSYTGQYRENVRALPIADDSVVLRTIYGDKFVHADSLWNYQVQPLADYQARLEDRALGGSRNPMMRIAEKAGELQRDAEGVKGLSHLNMAMLDGAAEAAPEAADPG</sequence>
<evidence type="ECO:0000259" key="3">
    <source>
        <dbReference type="Pfam" id="PF25046"/>
    </source>
</evidence>
<feature type="chain" id="PRO_5002693486" evidence="2">
    <location>
        <begin position="31"/>
        <end position="417"/>
    </location>
</feature>
<dbReference type="OrthoDB" id="344308at2"/>
<keyword evidence="5" id="KW-1185">Reference proteome</keyword>
<feature type="compositionally biased region" description="Acidic residues" evidence="1">
    <location>
        <begin position="67"/>
        <end position="86"/>
    </location>
</feature>
<dbReference type="InterPro" id="IPR056692">
    <property type="entry name" value="DUF7790"/>
</dbReference>
<feature type="signal peptide" evidence="2">
    <location>
        <begin position="1"/>
        <end position="30"/>
    </location>
</feature>
<keyword evidence="4" id="KW-0449">Lipoprotein</keyword>
<proteinExistence type="predicted"/>
<dbReference type="EMBL" id="ABCS01000008">
    <property type="protein sequence ID" value="EDM80760.1"/>
    <property type="molecule type" value="Genomic_DNA"/>
</dbReference>